<name>A0A0W8G119_9ZZZZ</name>
<sequence length="211" mass="23693">MTNYSLTLDKVSKIFGRRLVFKDISLQMHSGNVYGIAGCNGSGKSTLAKIIAGLISPSSGSMLHLTGNKKIENENLHDYLGFVSPYLFLYDEFTAEENLYHFAKIRGIKINSSKVDNLFELFNLADRKKDILKGYSSGMKQRMKFIFALQHSPKILIFDEPTSNLDNAGKDAVYKLIEEEGKKSLVIIASNEEVDLSYCSEIIDVEKFKTV</sequence>
<comment type="caution">
    <text evidence="5">The sequence shown here is derived from an EMBL/GenBank/DDBJ whole genome shotgun (WGS) entry which is preliminary data.</text>
</comment>
<keyword evidence="1" id="KW-0813">Transport</keyword>
<dbReference type="InterPro" id="IPR003593">
    <property type="entry name" value="AAA+_ATPase"/>
</dbReference>
<dbReference type="SUPFAM" id="SSF52540">
    <property type="entry name" value="P-loop containing nucleoside triphosphate hydrolases"/>
    <property type="match status" value="1"/>
</dbReference>
<dbReference type="Gene3D" id="3.40.50.300">
    <property type="entry name" value="P-loop containing nucleotide triphosphate hydrolases"/>
    <property type="match status" value="1"/>
</dbReference>
<feature type="domain" description="ABC transporter" evidence="4">
    <location>
        <begin position="6"/>
        <end position="211"/>
    </location>
</feature>
<reference evidence="5" key="1">
    <citation type="journal article" date="2015" name="Proc. Natl. Acad. Sci. U.S.A.">
        <title>Networks of energetic and metabolic interactions define dynamics in microbial communities.</title>
        <authorList>
            <person name="Embree M."/>
            <person name="Liu J.K."/>
            <person name="Al-Bassam M.M."/>
            <person name="Zengler K."/>
        </authorList>
    </citation>
    <scope>NUCLEOTIDE SEQUENCE</scope>
</reference>
<evidence type="ECO:0000256" key="1">
    <source>
        <dbReference type="ARBA" id="ARBA00022448"/>
    </source>
</evidence>
<dbReference type="EMBL" id="LNQE01000417">
    <property type="protein sequence ID" value="KUG26713.1"/>
    <property type="molecule type" value="Genomic_DNA"/>
</dbReference>
<dbReference type="PROSITE" id="PS50893">
    <property type="entry name" value="ABC_TRANSPORTER_2"/>
    <property type="match status" value="1"/>
</dbReference>
<dbReference type="InterPro" id="IPR003439">
    <property type="entry name" value="ABC_transporter-like_ATP-bd"/>
</dbReference>
<organism evidence="5">
    <name type="scientific">hydrocarbon metagenome</name>
    <dbReference type="NCBI Taxonomy" id="938273"/>
    <lineage>
        <taxon>unclassified sequences</taxon>
        <taxon>metagenomes</taxon>
        <taxon>ecological metagenomes</taxon>
    </lineage>
</organism>
<dbReference type="PANTHER" id="PTHR42939">
    <property type="entry name" value="ABC TRANSPORTER ATP-BINDING PROTEIN ALBC-RELATED"/>
    <property type="match status" value="1"/>
</dbReference>
<evidence type="ECO:0000256" key="2">
    <source>
        <dbReference type="ARBA" id="ARBA00022741"/>
    </source>
</evidence>
<protein>
    <recommendedName>
        <fullName evidence="4">ABC transporter domain-containing protein</fullName>
    </recommendedName>
</protein>
<evidence type="ECO:0000313" key="5">
    <source>
        <dbReference type="EMBL" id="KUG26713.1"/>
    </source>
</evidence>
<dbReference type="GO" id="GO:0005524">
    <property type="term" value="F:ATP binding"/>
    <property type="evidence" value="ECO:0007669"/>
    <property type="project" value="UniProtKB-KW"/>
</dbReference>
<dbReference type="Pfam" id="PF00005">
    <property type="entry name" value="ABC_tran"/>
    <property type="match status" value="1"/>
</dbReference>
<dbReference type="AlphaFoldDB" id="A0A0W8G119"/>
<evidence type="ECO:0000256" key="3">
    <source>
        <dbReference type="ARBA" id="ARBA00022840"/>
    </source>
</evidence>
<keyword evidence="2" id="KW-0547">Nucleotide-binding</keyword>
<dbReference type="InterPro" id="IPR051782">
    <property type="entry name" value="ABC_Transporter_VariousFunc"/>
</dbReference>
<dbReference type="PANTHER" id="PTHR42939:SF1">
    <property type="entry name" value="ABC TRANSPORTER ATP-BINDING PROTEIN ALBC-RELATED"/>
    <property type="match status" value="1"/>
</dbReference>
<proteinExistence type="predicted"/>
<accession>A0A0W8G119</accession>
<dbReference type="GO" id="GO:0016887">
    <property type="term" value="F:ATP hydrolysis activity"/>
    <property type="evidence" value="ECO:0007669"/>
    <property type="project" value="InterPro"/>
</dbReference>
<keyword evidence="3" id="KW-0067">ATP-binding</keyword>
<dbReference type="SMART" id="SM00382">
    <property type="entry name" value="AAA"/>
    <property type="match status" value="1"/>
</dbReference>
<evidence type="ECO:0000259" key="4">
    <source>
        <dbReference type="PROSITE" id="PS50893"/>
    </source>
</evidence>
<gene>
    <name evidence="5" type="ORF">ASZ90_003435</name>
</gene>
<dbReference type="InterPro" id="IPR027417">
    <property type="entry name" value="P-loop_NTPase"/>
</dbReference>